<sequence>MIEGPSTPAQISAIEAALNSAIQDGSLSQSQVDQSVMRILMMKIKYGIIKQAAPQNLGQALK</sequence>
<evidence type="ECO:0000313" key="2">
    <source>
        <dbReference type="Proteomes" id="UP000287188"/>
    </source>
</evidence>
<dbReference type="InterPro" id="IPR036962">
    <property type="entry name" value="Glyco_hydro_3_N_sf"/>
</dbReference>
<comment type="caution">
    <text evidence="1">The sequence shown here is derived from an EMBL/GenBank/DDBJ whole genome shotgun (WGS) entry which is preliminary data.</text>
</comment>
<dbReference type="RefSeq" id="WP_246035419.1">
    <property type="nucleotide sequence ID" value="NZ_BIFS01000001.1"/>
</dbReference>
<proteinExistence type="predicted"/>
<dbReference type="EMBL" id="BIFS01000001">
    <property type="protein sequence ID" value="GCE20575.1"/>
    <property type="molecule type" value="Genomic_DNA"/>
</dbReference>
<keyword evidence="2" id="KW-1185">Reference proteome</keyword>
<accession>A0A402ANH6</accession>
<dbReference type="GO" id="GO:0005975">
    <property type="term" value="P:carbohydrate metabolic process"/>
    <property type="evidence" value="ECO:0007669"/>
    <property type="project" value="InterPro"/>
</dbReference>
<dbReference type="AlphaFoldDB" id="A0A402ANH6"/>
<dbReference type="Proteomes" id="UP000287188">
    <property type="component" value="Unassembled WGS sequence"/>
</dbReference>
<organism evidence="1 2">
    <name type="scientific">Dictyobacter kobayashii</name>
    <dbReference type="NCBI Taxonomy" id="2014872"/>
    <lineage>
        <taxon>Bacteria</taxon>
        <taxon>Bacillati</taxon>
        <taxon>Chloroflexota</taxon>
        <taxon>Ktedonobacteria</taxon>
        <taxon>Ktedonobacterales</taxon>
        <taxon>Dictyobacteraceae</taxon>
        <taxon>Dictyobacter</taxon>
    </lineage>
</organism>
<reference evidence="2" key="1">
    <citation type="submission" date="2018-12" db="EMBL/GenBank/DDBJ databases">
        <title>Tengunoibacter tsumagoiensis gen. nov., sp. nov., Dictyobacter kobayashii sp. nov., D. alpinus sp. nov., and D. joshuensis sp. nov. and description of Dictyobacteraceae fam. nov. within the order Ktedonobacterales isolated from Tengu-no-mugimeshi.</title>
        <authorList>
            <person name="Wang C.M."/>
            <person name="Zheng Y."/>
            <person name="Sakai Y."/>
            <person name="Toyoda A."/>
            <person name="Minakuchi Y."/>
            <person name="Abe K."/>
            <person name="Yokota A."/>
            <person name="Yabe S."/>
        </authorList>
    </citation>
    <scope>NUCLEOTIDE SEQUENCE [LARGE SCALE GENOMIC DNA]</scope>
    <source>
        <strain evidence="2">Uno11</strain>
    </source>
</reference>
<protein>
    <submittedName>
        <fullName evidence="1">Uncharacterized protein</fullName>
    </submittedName>
</protein>
<name>A0A402ANH6_9CHLR</name>
<gene>
    <name evidence="1" type="ORF">KDK_43750</name>
</gene>
<dbReference type="Gene3D" id="3.20.20.300">
    <property type="entry name" value="Glycoside hydrolase, family 3, N-terminal domain"/>
    <property type="match status" value="1"/>
</dbReference>
<dbReference type="GO" id="GO:0004553">
    <property type="term" value="F:hydrolase activity, hydrolyzing O-glycosyl compounds"/>
    <property type="evidence" value="ECO:0007669"/>
    <property type="project" value="InterPro"/>
</dbReference>
<evidence type="ECO:0000313" key="1">
    <source>
        <dbReference type="EMBL" id="GCE20575.1"/>
    </source>
</evidence>